<keyword evidence="9" id="KW-0648">Protein biosynthesis</keyword>
<comment type="caution">
    <text evidence="15">The sequence shown here is derived from an EMBL/GenBank/DDBJ whole genome shotgun (WGS) entry which is preliminary data.</text>
</comment>
<evidence type="ECO:0000256" key="5">
    <source>
        <dbReference type="ARBA" id="ARBA00022741"/>
    </source>
</evidence>
<evidence type="ECO:0000256" key="6">
    <source>
        <dbReference type="ARBA" id="ARBA00022833"/>
    </source>
</evidence>
<evidence type="ECO:0000256" key="8">
    <source>
        <dbReference type="ARBA" id="ARBA00022884"/>
    </source>
</evidence>
<feature type="region of interest" description="Disordered" evidence="13">
    <location>
        <begin position="1613"/>
        <end position="1636"/>
    </location>
</feature>
<dbReference type="InterPro" id="IPR018165">
    <property type="entry name" value="Ala-tRNA-synth_IIc_core"/>
</dbReference>
<gene>
    <name evidence="15" type="ORF">AFUS01_LOCUS10990</name>
</gene>
<evidence type="ECO:0000259" key="14">
    <source>
        <dbReference type="PROSITE" id="PS50860"/>
    </source>
</evidence>
<dbReference type="Pfam" id="PF01411">
    <property type="entry name" value="tRNA-synt_2c"/>
    <property type="match status" value="1"/>
</dbReference>
<dbReference type="GO" id="GO:0005524">
    <property type="term" value="F:ATP binding"/>
    <property type="evidence" value="ECO:0007669"/>
    <property type="project" value="UniProtKB-KW"/>
</dbReference>
<dbReference type="GO" id="GO:0002161">
    <property type="term" value="F:aminoacyl-tRNA deacylase activity"/>
    <property type="evidence" value="ECO:0007669"/>
    <property type="project" value="TreeGrafter"/>
</dbReference>
<evidence type="ECO:0000256" key="13">
    <source>
        <dbReference type="SAM" id="MobiDB-lite"/>
    </source>
</evidence>
<accession>A0A8J2P190</accession>
<keyword evidence="8" id="KW-0694">RNA-binding</keyword>
<dbReference type="GO" id="GO:0005739">
    <property type="term" value="C:mitochondrion"/>
    <property type="evidence" value="ECO:0007669"/>
    <property type="project" value="TreeGrafter"/>
</dbReference>
<dbReference type="OrthoDB" id="2423964at2759"/>
<evidence type="ECO:0000313" key="16">
    <source>
        <dbReference type="Proteomes" id="UP000708208"/>
    </source>
</evidence>
<comment type="similarity">
    <text evidence="1">Belongs to the class-II aminoacyl-tRNA synthetase family.</text>
</comment>
<dbReference type="PANTHER" id="PTHR11777">
    <property type="entry name" value="ALANYL-TRNA SYNTHETASE"/>
    <property type="match status" value="1"/>
</dbReference>
<dbReference type="InterPro" id="IPR018164">
    <property type="entry name" value="Ala-tRNA-synth_IIc_N"/>
</dbReference>
<keyword evidence="10" id="KW-0030">Aminoacyl-tRNA synthetase</keyword>
<feature type="compositionally biased region" description="Polar residues" evidence="13">
    <location>
        <begin position="1617"/>
        <end position="1636"/>
    </location>
</feature>
<proteinExistence type="inferred from homology"/>
<evidence type="ECO:0000256" key="7">
    <source>
        <dbReference type="ARBA" id="ARBA00022840"/>
    </source>
</evidence>
<evidence type="ECO:0000256" key="4">
    <source>
        <dbReference type="ARBA" id="ARBA00022723"/>
    </source>
</evidence>
<dbReference type="FunFam" id="3.30.930.10:FF:000011">
    <property type="entry name" value="Alanine--tRNA ligase, cytoplasmic"/>
    <property type="match status" value="1"/>
</dbReference>
<dbReference type="Proteomes" id="UP000708208">
    <property type="component" value="Unassembled WGS sequence"/>
</dbReference>
<evidence type="ECO:0000256" key="10">
    <source>
        <dbReference type="ARBA" id="ARBA00023146"/>
    </source>
</evidence>
<dbReference type="PROSITE" id="PS50860">
    <property type="entry name" value="AA_TRNA_LIGASE_II_ALA"/>
    <property type="match status" value="1"/>
</dbReference>
<name>A0A8J2P190_9HEXA</name>
<dbReference type="CDD" id="cd00673">
    <property type="entry name" value="AlaRS_core"/>
    <property type="match status" value="1"/>
</dbReference>
<evidence type="ECO:0000313" key="15">
    <source>
        <dbReference type="EMBL" id="CAG7721800.1"/>
    </source>
</evidence>
<dbReference type="EMBL" id="CAJVCH010083023">
    <property type="protein sequence ID" value="CAG7721800.1"/>
    <property type="molecule type" value="Genomic_DNA"/>
</dbReference>
<feature type="domain" description="Alanyl-transfer RNA synthetases family profile" evidence="14">
    <location>
        <begin position="716"/>
        <end position="1344"/>
    </location>
</feature>
<evidence type="ECO:0000256" key="11">
    <source>
        <dbReference type="ARBA" id="ARBA00032577"/>
    </source>
</evidence>
<dbReference type="InterPro" id="IPR050058">
    <property type="entry name" value="Ala-tRNA_ligase"/>
</dbReference>
<sequence>MARRFHSMTTRSKKRACTEGIESPSKRICIPKGRKRRVNGTAESPLFEAAKLRKDDEGLEKQEVKPETPLPYLSITGEDALANFVVLSNIFNNLSTTDLDSCCGVNKMWKAVASPMIHHFKIELLTSRIHENEDKWLNELMEVEETTGYDKPNEKKYKLKLKDIQKKLEEAARKKRISIALYLRGVRPEHPAMNEFFSQFGCRVLSFGIYEIANMEVRGFLTLICDNFPNLEHLNCTSLELWDADEDDDDIHPEEIYPNLPSNQLKHLRTINFSEYIELSVSDIASILSVAPNVQNICDLPLHVVKSIALAGKGSALRSVIFPQENYCPWKLRFDDETLMDDLARLTAVKPNLHYFNIAKRFNGSKTNIRAFNKYFYKIMESSKKSLKRLTIQPTEAFAYHEIPRLEALEILELSEESAFPWKESDTKTGTGKGYRYFPEKSDLRRIFPNLKGIIINFELNKKSMDKYFPPDLFGPNKFGPSVKYLNVCKTQPLCMRELSYLFPAVKHLEVDTDVINFKFLLPEISRGWPDMEELTLNLAGSDIIDSKNKENRFLDSTITGIPEKICQQLRNPKNRRKFTEEQIEKSRKGPSIMTFENLRNLNLIMVNPYLVSRCCGGKPHVHTYVTSVAAKYGFQFLPQVKVLIGIIKNHRYLDELLTALRPVLPDVVLDPNYTIPQLTSTPSRAGKPVTANLFALDMVSVFIQGIENAWIFKIRQESELRTLFVIYIAGVYTRNKSVNKVRSWPGHREKNDPTLAFTNAGMNQFKDIILGNGRPKYPRVVNSQKCLRINDLHLVGTDTYHQTFFEMLGNWSFSNYFKTEACVMAWDLLTNVYKIDPSRLYVTYFSGGNSVPADLETKQAWENIGVPASRILPFANENFWTMGPIGPCGPSTEIHFDHRGVASDPTEVNKDSGVVVEIWNLVFMQYNRLETGKLERLPLSHVVDTGAGLERLTAVLNNEVSNYETDLFSPIFQEIHKMTGIEKYSSSFESDLDMCYRIFADHMRATTVALSDGVLPQTNQKIRRLIQRSLSITQTRFIPSVKSSVEIVDFLQEIVETISLTLSGAYPEVDKMQKETVSILAYEVMRYLDFLKSHEKFKGQSHIIPPLLAADFPSLLKVPKGEIEGVRNLKKIDGKTACSWYESHGVTQEAMEELAVSFGVVFDPEEFSSELNAVKKVFRDEVTKQTVFNEERLFIRKIESLLALYDPKISGGVRISSVDISSENPVFIEWVFDDDGDPVEEICDGNHAYWIVLNQSPFTPGDEHYQSDDGYILLENNCRLHVCKVRQLPSGWIIHQVKNVPEIGFSRHAHVQSVDINNETRYGREMSQNSLMYLKKWLKRKYGIVRFGREYIFDKEIKLEVTILHGEIKMKEIEECQHMLNEYAAPIVVTKRTLKKNGEFELICATGLAAEVAMRCGWEISKAVSELTILMKKCETEFTAFRKHVEDLADEIRECIKTEHIQLPYEVYLSAEESLHAAEKLITKQDTIKEIAFMAEEIHKVTEPFVIKAFLTDSQFTSLKKVTRAAENKPVLVLVHSSDGFIQGRCCVPHALASDEFSAAKWMDCFVTELGRGSISTPKGQDPKLLMLLKRSRVQDSEGKIKTALEKATEYARRSTMLSPPLTQHPAENNSRLLP</sequence>
<evidence type="ECO:0000256" key="3">
    <source>
        <dbReference type="ARBA" id="ARBA00022598"/>
    </source>
</evidence>
<keyword evidence="16" id="KW-1185">Reference proteome</keyword>
<keyword evidence="5" id="KW-0547">Nucleotide-binding</keyword>
<feature type="compositionally biased region" description="Basic residues" evidence="13">
    <location>
        <begin position="1"/>
        <end position="15"/>
    </location>
</feature>
<dbReference type="GO" id="GO:0000049">
    <property type="term" value="F:tRNA binding"/>
    <property type="evidence" value="ECO:0007669"/>
    <property type="project" value="UniProtKB-KW"/>
</dbReference>
<feature type="region of interest" description="Disordered" evidence="13">
    <location>
        <begin position="1"/>
        <end position="20"/>
    </location>
</feature>
<dbReference type="PANTHER" id="PTHR11777:SF9">
    <property type="entry name" value="ALANINE--TRNA LIGASE, CYTOPLASMIC"/>
    <property type="match status" value="1"/>
</dbReference>
<evidence type="ECO:0000256" key="2">
    <source>
        <dbReference type="ARBA" id="ARBA00022555"/>
    </source>
</evidence>
<organism evidence="15 16">
    <name type="scientific">Allacma fusca</name>
    <dbReference type="NCBI Taxonomy" id="39272"/>
    <lineage>
        <taxon>Eukaryota</taxon>
        <taxon>Metazoa</taxon>
        <taxon>Ecdysozoa</taxon>
        <taxon>Arthropoda</taxon>
        <taxon>Hexapoda</taxon>
        <taxon>Collembola</taxon>
        <taxon>Symphypleona</taxon>
        <taxon>Sminthuridae</taxon>
        <taxon>Allacma</taxon>
    </lineage>
</organism>
<keyword evidence="4" id="KW-0479">Metal-binding</keyword>
<evidence type="ECO:0000256" key="12">
    <source>
        <dbReference type="ARBA" id="ARBA00048300"/>
    </source>
</evidence>
<evidence type="ECO:0000256" key="9">
    <source>
        <dbReference type="ARBA" id="ARBA00022917"/>
    </source>
</evidence>
<dbReference type="GO" id="GO:0004813">
    <property type="term" value="F:alanine-tRNA ligase activity"/>
    <property type="evidence" value="ECO:0007669"/>
    <property type="project" value="UniProtKB-EC"/>
</dbReference>
<keyword evidence="6" id="KW-0862">Zinc</keyword>
<keyword evidence="2" id="KW-0820">tRNA-binding</keyword>
<keyword evidence="7" id="KW-0067">ATP-binding</keyword>
<comment type="catalytic activity">
    <reaction evidence="12">
        <text>tRNA(Ala) + L-alanine + ATP = L-alanyl-tRNA(Ala) + AMP + diphosphate</text>
        <dbReference type="Rhea" id="RHEA:12540"/>
        <dbReference type="Rhea" id="RHEA-COMP:9657"/>
        <dbReference type="Rhea" id="RHEA-COMP:9923"/>
        <dbReference type="ChEBI" id="CHEBI:30616"/>
        <dbReference type="ChEBI" id="CHEBI:33019"/>
        <dbReference type="ChEBI" id="CHEBI:57972"/>
        <dbReference type="ChEBI" id="CHEBI:78442"/>
        <dbReference type="ChEBI" id="CHEBI:78497"/>
        <dbReference type="ChEBI" id="CHEBI:456215"/>
        <dbReference type="EC" id="6.1.1.7"/>
    </reaction>
</comment>
<protein>
    <recommendedName>
        <fullName evidence="11">Alanyl-tRNA synthetase</fullName>
    </recommendedName>
</protein>
<evidence type="ECO:0000256" key="1">
    <source>
        <dbReference type="ARBA" id="ARBA00008226"/>
    </source>
</evidence>
<reference evidence="15" key="1">
    <citation type="submission" date="2021-06" db="EMBL/GenBank/DDBJ databases">
        <authorList>
            <person name="Hodson N. C."/>
            <person name="Mongue J. A."/>
            <person name="Jaron S. K."/>
        </authorList>
    </citation>
    <scope>NUCLEOTIDE SEQUENCE</scope>
</reference>
<keyword evidence="3" id="KW-0436">Ligase</keyword>
<dbReference type="GO" id="GO:0046872">
    <property type="term" value="F:metal ion binding"/>
    <property type="evidence" value="ECO:0007669"/>
    <property type="project" value="UniProtKB-KW"/>
</dbReference>
<dbReference type="GO" id="GO:0006419">
    <property type="term" value="P:alanyl-tRNA aminoacylation"/>
    <property type="evidence" value="ECO:0007669"/>
    <property type="project" value="InterPro"/>
</dbReference>